<comment type="similarity">
    <text evidence="2">Belongs to the EamA transporter family.</text>
</comment>
<keyword evidence="5 6" id="KW-0472">Membrane</keyword>
<evidence type="ECO:0000256" key="1">
    <source>
        <dbReference type="ARBA" id="ARBA00004127"/>
    </source>
</evidence>
<keyword evidence="4 6" id="KW-1133">Transmembrane helix</keyword>
<feature type="transmembrane region" description="Helical" evidence="6">
    <location>
        <begin position="249"/>
        <end position="270"/>
    </location>
</feature>
<evidence type="ECO:0000256" key="2">
    <source>
        <dbReference type="ARBA" id="ARBA00007362"/>
    </source>
</evidence>
<feature type="transmembrane region" description="Helical" evidence="6">
    <location>
        <begin position="9"/>
        <end position="31"/>
    </location>
</feature>
<keyword evidence="3 6" id="KW-0812">Transmembrane</keyword>
<dbReference type="EMBL" id="JAFLVT010000018">
    <property type="protein sequence ID" value="MBO0450386.1"/>
    <property type="molecule type" value="Genomic_DNA"/>
</dbReference>
<protein>
    <submittedName>
        <fullName evidence="8">EamA family transporter</fullName>
    </submittedName>
</protein>
<name>A0ABS3HAA0_9ENTE</name>
<feature type="transmembrane region" description="Helical" evidence="6">
    <location>
        <begin position="276"/>
        <end position="292"/>
    </location>
</feature>
<feature type="transmembrane region" description="Helical" evidence="6">
    <location>
        <begin position="189"/>
        <end position="210"/>
    </location>
</feature>
<dbReference type="PANTHER" id="PTHR32322">
    <property type="entry name" value="INNER MEMBRANE TRANSPORTER"/>
    <property type="match status" value="1"/>
</dbReference>
<evidence type="ECO:0000259" key="7">
    <source>
        <dbReference type="Pfam" id="PF00892"/>
    </source>
</evidence>
<reference evidence="8 9" key="1">
    <citation type="submission" date="2021-03" db="EMBL/GenBank/DDBJ databases">
        <title>Enterococcal diversity collection.</title>
        <authorList>
            <person name="Gilmore M.S."/>
            <person name="Schwartzman J."/>
            <person name="Van Tyne D."/>
            <person name="Martin M."/>
            <person name="Earl A.M."/>
            <person name="Manson A.L."/>
            <person name="Straub T."/>
            <person name="Salamzade R."/>
            <person name="Saavedra J."/>
            <person name="Lebreton F."/>
            <person name="Prichula J."/>
            <person name="Schaufler K."/>
            <person name="Gaca A."/>
            <person name="Sgardioli B."/>
            <person name="Wagenaar J."/>
            <person name="Strong T."/>
        </authorList>
    </citation>
    <scope>NUCLEOTIDE SEQUENCE [LARGE SCALE GENOMIC DNA]</scope>
    <source>
        <strain evidence="8 9">MJM12</strain>
    </source>
</reference>
<keyword evidence="9" id="KW-1185">Reference proteome</keyword>
<dbReference type="InterPro" id="IPR000620">
    <property type="entry name" value="EamA_dom"/>
</dbReference>
<evidence type="ECO:0000256" key="3">
    <source>
        <dbReference type="ARBA" id="ARBA00022692"/>
    </source>
</evidence>
<feature type="domain" description="EamA" evidence="7">
    <location>
        <begin position="161"/>
        <end position="292"/>
    </location>
</feature>
<feature type="domain" description="EamA" evidence="7">
    <location>
        <begin position="8"/>
        <end position="147"/>
    </location>
</feature>
<feature type="transmembrane region" description="Helical" evidence="6">
    <location>
        <begin position="222"/>
        <end position="242"/>
    </location>
</feature>
<comment type="subcellular location">
    <subcellularLocation>
        <location evidence="1">Endomembrane system</location>
        <topology evidence="1">Multi-pass membrane protein</topology>
    </subcellularLocation>
</comment>
<dbReference type="RefSeq" id="WP_206905367.1">
    <property type="nucleotide sequence ID" value="NZ_JAFLVT010000018.1"/>
</dbReference>
<evidence type="ECO:0000313" key="9">
    <source>
        <dbReference type="Proteomes" id="UP000664256"/>
    </source>
</evidence>
<comment type="caution">
    <text evidence="8">The sequence shown here is derived from an EMBL/GenBank/DDBJ whole genome shotgun (WGS) entry which is preliminary data.</text>
</comment>
<dbReference type="InterPro" id="IPR050638">
    <property type="entry name" value="AA-Vitamin_Transporters"/>
</dbReference>
<dbReference type="PANTHER" id="PTHR32322:SF2">
    <property type="entry name" value="EAMA DOMAIN-CONTAINING PROTEIN"/>
    <property type="match status" value="1"/>
</dbReference>
<feature type="transmembrane region" description="Helical" evidence="6">
    <location>
        <begin position="133"/>
        <end position="150"/>
    </location>
</feature>
<organism evidence="8 9">
    <name type="scientific">Candidatus Enterococcus myersii</name>
    <dbReference type="NCBI Taxonomy" id="2815322"/>
    <lineage>
        <taxon>Bacteria</taxon>
        <taxon>Bacillati</taxon>
        <taxon>Bacillota</taxon>
        <taxon>Bacilli</taxon>
        <taxon>Lactobacillales</taxon>
        <taxon>Enterococcaceae</taxon>
        <taxon>Enterococcus</taxon>
    </lineage>
</organism>
<evidence type="ECO:0000256" key="6">
    <source>
        <dbReference type="SAM" id="Phobius"/>
    </source>
</evidence>
<dbReference type="Gene3D" id="1.10.3730.20">
    <property type="match status" value="1"/>
</dbReference>
<accession>A0ABS3HAA0</accession>
<evidence type="ECO:0000313" key="8">
    <source>
        <dbReference type="EMBL" id="MBO0450386.1"/>
    </source>
</evidence>
<feature type="transmembrane region" description="Helical" evidence="6">
    <location>
        <begin position="75"/>
        <end position="93"/>
    </location>
</feature>
<feature type="transmembrane region" description="Helical" evidence="6">
    <location>
        <begin position="37"/>
        <end position="55"/>
    </location>
</feature>
<gene>
    <name evidence="8" type="ORF">JZO76_12735</name>
</gene>
<sequence length="296" mass="32564">MLKNQKTIGILYASIAAALWAISGISGQILFNQFHFSATWLVSTRMLLAGFLLLMIARIKNKDALTWPFKHRTDFISILSFSLLGMYLVQFTYFKTIELSSASFATIVQYIGPVFVIFYTALQTKMLPAKKTIYLILLALLGVTLIAAKGKLANLIASPAAFLWGIGSAISLAFYSIQPRRLLAEHGSIAVVGWGMLLGGIAANIIHPIWKVDGMVTLTSVLQIFIVIIFGTACSFLIYLSSLRYISSALASVLTAFEPILATVFSIFIFQLRFSLPEFIGFLLVLGAILFLQKTL</sequence>
<evidence type="ECO:0000256" key="5">
    <source>
        <dbReference type="ARBA" id="ARBA00023136"/>
    </source>
</evidence>
<evidence type="ECO:0000256" key="4">
    <source>
        <dbReference type="ARBA" id="ARBA00022989"/>
    </source>
</evidence>
<feature type="transmembrane region" description="Helical" evidence="6">
    <location>
        <begin position="99"/>
        <end position="121"/>
    </location>
</feature>
<dbReference type="InterPro" id="IPR037185">
    <property type="entry name" value="EmrE-like"/>
</dbReference>
<dbReference type="Proteomes" id="UP000664256">
    <property type="component" value="Unassembled WGS sequence"/>
</dbReference>
<dbReference type="SUPFAM" id="SSF103481">
    <property type="entry name" value="Multidrug resistance efflux transporter EmrE"/>
    <property type="match status" value="2"/>
</dbReference>
<proteinExistence type="inferred from homology"/>
<dbReference type="Pfam" id="PF00892">
    <property type="entry name" value="EamA"/>
    <property type="match status" value="2"/>
</dbReference>
<feature type="transmembrane region" description="Helical" evidence="6">
    <location>
        <begin position="156"/>
        <end position="177"/>
    </location>
</feature>